<dbReference type="RefSeq" id="WP_055151555.1">
    <property type="nucleotide sequence ID" value="NZ_JXSZ01000015.1"/>
</dbReference>
<keyword evidence="1" id="KW-0472">Membrane</keyword>
<sequence length="212" mass="23874">MKKLTTIILSTAVAVSMVACTSTNNVVDYDGVLSTGELKQLNYPLADTVLKYSMEGMKDWELTSEMDYLGEKISKNLADEATVLQMGQGVLVSFDRGDMYKSGQYRMTNEMENAARDLAFSLKNNPETYAVFFGRTDAIGSADFNDKLGYVRAAVVANYMTKLGVDKDRLFVQSYGEKYPDFFNYYPEGRDRNRRVDVLIIPGNQMRTESAR</sequence>
<accession>A0A0P7BN28</accession>
<name>A0A0P7BN28_9BACT</name>
<dbReference type="Pfam" id="PF00691">
    <property type="entry name" value="OmpA"/>
    <property type="match status" value="1"/>
</dbReference>
<dbReference type="OrthoDB" id="9800869at2"/>
<dbReference type="PANTHER" id="PTHR30329:SF21">
    <property type="entry name" value="LIPOPROTEIN YIAD-RELATED"/>
    <property type="match status" value="1"/>
</dbReference>
<dbReference type="EMBL" id="LGTQ01000015">
    <property type="protein sequence ID" value="KPM46735.1"/>
    <property type="molecule type" value="Genomic_DNA"/>
</dbReference>
<proteinExistence type="predicted"/>
<dbReference type="PROSITE" id="PS51257">
    <property type="entry name" value="PROKAR_LIPOPROTEIN"/>
    <property type="match status" value="1"/>
</dbReference>
<dbReference type="Gene3D" id="3.30.1330.60">
    <property type="entry name" value="OmpA-like domain"/>
    <property type="match status" value="1"/>
</dbReference>
<protein>
    <recommendedName>
        <fullName evidence="3">OmpA-like domain-containing protein</fullName>
    </recommendedName>
</protein>
<dbReference type="InterPro" id="IPR036737">
    <property type="entry name" value="OmpA-like_sf"/>
</dbReference>
<evidence type="ECO:0000313" key="4">
    <source>
        <dbReference type="EMBL" id="KPM46735.1"/>
    </source>
</evidence>
<dbReference type="InterPro" id="IPR050330">
    <property type="entry name" value="Bact_OuterMem_StrucFunc"/>
</dbReference>
<evidence type="ECO:0000259" key="3">
    <source>
        <dbReference type="PROSITE" id="PS51123"/>
    </source>
</evidence>
<dbReference type="SUPFAM" id="SSF103088">
    <property type="entry name" value="OmpA-like"/>
    <property type="match status" value="1"/>
</dbReference>
<feature type="domain" description="OmpA-like" evidence="3">
    <location>
        <begin position="87"/>
        <end position="204"/>
    </location>
</feature>
<dbReference type="InterPro" id="IPR006665">
    <property type="entry name" value="OmpA-like"/>
</dbReference>
<dbReference type="PROSITE" id="PS51123">
    <property type="entry name" value="OMPA_2"/>
    <property type="match status" value="1"/>
</dbReference>
<dbReference type="PANTHER" id="PTHR30329">
    <property type="entry name" value="STATOR ELEMENT OF FLAGELLAR MOTOR COMPLEX"/>
    <property type="match status" value="1"/>
</dbReference>
<organism evidence="4 5">
    <name type="scientific">Jiulongibacter sediminis</name>
    <dbReference type="NCBI Taxonomy" id="1605367"/>
    <lineage>
        <taxon>Bacteria</taxon>
        <taxon>Pseudomonadati</taxon>
        <taxon>Bacteroidota</taxon>
        <taxon>Cytophagia</taxon>
        <taxon>Cytophagales</taxon>
        <taxon>Leadbetterellaceae</taxon>
        <taxon>Jiulongibacter</taxon>
    </lineage>
</organism>
<dbReference type="Proteomes" id="UP000050454">
    <property type="component" value="Unassembled WGS sequence"/>
</dbReference>
<dbReference type="CDD" id="cd07185">
    <property type="entry name" value="OmpA_C-like"/>
    <property type="match status" value="1"/>
</dbReference>
<dbReference type="STRING" id="1605367.AFM12_18370"/>
<dbReference type="AlphaFoldDB" id="A0A0P7BN28"/>
<keyword evidence="2" id="KW-0732">Signal</keyword>
<evidence type="ECO:0000256" key="2">
    <source>
        <dbReference type="SAM" id="SignalP"/>
    </source>
</evidence>
<reference evidence="4 5" key="1">
    <citation type="submission" date="2015-07" db="EMBL/GenBank/DDBJ databases">
        <title>The draft genome sequence of Leadbetterella sp. JN14-9.</title>
        <authorList>
            <person name="Liu Y."/>
            <person name="Du J."/>
            <person name="Shao Z."/>
        </authorList>
    </citation>
    <scope>NUCLEOTIDE SEQUENCE [LARGE SCALE GENOMIC DNA]</scope>
    <source>
        <strain evidence="4 5">JN14-9</strain>
    </source>
</reference>
<evidence type="ECO:0000256" key="1">
    <source>
        <dbReference type="PROSITE-ProRule" id="PRU00473"/>
    </source>
</evidence>
<comment type="caution">
    <text evidence="4">The sequence shown here is derived from an EMBL/GenBank/DDBJ whole genome shotgun (WGS) entry which is preliminary data.</text>
</comment>
<keyword evidence="5" id="KW-1185">Reference proteome</keyword>
<gene>
    <name evidence="4" type="ORF">AFM12_18370</name>
</gene>
<dbReference type="GO" id="GO:0016020">
    <property type="term" value="C:membrane"/>
    <property type="evidence" value="ECO:0007669"/>
    <property type="project" value="UniProtKB-UniRule"/>
</dbReference>
<feature type="chain" id="PRO_5006136010" description="OmpA-like domain-containing protein" evidence="2">
    <location>
        <begin position="22"/>
        <end position="212"/>
    </location>
</feature>
<feature type="signal peptide" evidence="2">
    <location>
        <begin position="1"/>
        <end position="21"/>
    </location>
</feature>
<evidence type="ECO:0000313" key="5">
    <source>
        <dbReference type="Proteomes" id="UP000050454"/>
    </source>
</evidence>